<evidence type="ECO:0000256" key="1">
    <source>
        <dbReference type="SAM" id="Phobius"/>
    </source>
</evidence>
<name>A0A4P6MUV5_9MICO</name>
<dbReference type="EMBL" id="CP036164">
    <property type="protein sequence ID" value="QBF47571.1"/>
    <property type="molecule type" value="Genomic_DNA"/>
</dbReference>
<organism evidence="2 3">
    <name type="scientific">Janibacter limosus</name>
    <dbReference type="NCBI Taxonomy" id="53458"/>
    <lineage>
        <taxon>Bacteria</taxon>
        <taxon>Bacillati</taxon>
        <taxon>Actinomycetota</taxon>
        <taxon>Actinomycetes</taxon>
        <taxon>Micrococcales</taxon>
        <taxon>Intrasporangiaceae</taxon>
        <taxon>Janibacter</taxon>
    </lineage>
</organism>
<dbReference type="AlphaFoldDB" id="A0A4P6MUV5"/>
<keyword evidence="1" id="KW-1133">Transmembrane helix</keyword>
<proteinExistence type="predicted"/>
<evidence type="ECO:0008006" key="4">
    <source>
        <dbReference type="Google" id="ProtNLM"/>
    </source>
</evidence>
<keyword evidence="3" id="KW-1185">Reference proteome</keyword>
<dbReference type="KEGG" id="jli:EXU32_15715"/>
<dbReference type="STRING" id="1216970.GCA_001570985_02036"/>
<sequence length="157" mass="17054">MDADPIYLAPADYSVTWPVLGGFIIFGLILWAVAIWLLTRRPDPEDGHGSLPPAALLKLRRDALRRIDEIDTAVRGDKMPARRGHHELSKVVRGFVSKASGLKAETMTASDLRERGPAHLATLIEEFYPRQFGATEADASSFSGSAAAARDVVGGWS</sequence>
<reference evidence="2 3" key="1">
    <citation type="submission" date="2019-02" db="EMBL/GenBank/DDBJ databases">
        <title>Genomic data mining of an Antarctic deep-sea actinobacterium, Janibacterlimosus P3-3-X1.</title>
        <authorList>
            <person name="Liao L."/>
            <person name="Chen B."/>
        </authorList>
    </citation>
    <scope>NUCLEOTIDE SEQUENCE [LARGE SCALE GENOMIC DNA]</scope>
    <source>
        <strain evidence="2 3">P3-3-X1</strain>
    </source>
</reference>
<protein>
    <recommendedName>
        <fullName evidence="4">DUF4381 domain-containing protein</fullName>
    </recommendedName>
</protein>
<gene>
    <name evidence="2" type="ORF">EXU32_15715</name>
</gene>
<feature type="transmembrane region" description="Helical" evidence="1">
    <location>
        <begin position="15"/>
        <end position="38"/>
    </location>
</feature>
<dbReference type="OrthoDB" id="5079845at2"/>
<dbReference type="RefSeq" id="WP_130630756.1">
    <property type="nucleotide sequence ID" value="NZ_CP036164.1"/>
</dbReference>
<dbReference type="Proteomes" id="UP000290408">
    <property type="component" value="Chromosome"/>
</dbReference>
<keyword evidence="1" id="KW-0812">Transmembrane</keyword>
<evidence type="ECO:0000313" key="2">
    <source>
        <dbReference type="EMBL" id="QBF47571.1"/>
    </source>
</evidence>
<accession>A0A4P6MUV5</accession>
<keyword evidence="1" id="KW-0472">Membrane</keyword>
<evidence type="ECO:0000313" key="3">
    <source>
        <dbReference type="Proteomes" id="UP000290408"/>
    </source>
</evidence>